<keyword evidence="3" id="KW-1185">Reference proteome</keyword>
<protein>
    <submittedName>
        <fullName evidence="2">Uncharacterized protein</fullName>
    </submittedName>
</protein>
<reference evidence="2" key="1">
    <citation type="journal article" date="2021" name="Nat. Commun.">
        <title>Genetic determinants of endophytism in the Arabidopsis root mycobiome.</title>
        <authorList>
            <person name="Mesny F."/>
            <person name="Miyauchi S."/>
            <person name="Thiergart T."/>
            <person name="Pickel B."/>
            <person name="Atanasova L."/>
            <person name="Karlsson M."/>
            <person name="Huettel B."/>
            <person name="Barry K.W."/>
            <person name="Haridas S."/>
            <person name="Chen C."/>
            <person name="Bauer D."/>
            <person name="Andreopoulos W."/>
            <person name="Pangilinan J."/>
            <person name="LaButti K."/>
            <person name="Riley R."/>
            <person name="Lipzen A."/>
            <person name="Clum A."/>
            <person name="Drula E."/>
            <person name="Henrissat B."/>
            <person name="Kohler A."/>
            <person name="Grigoriev I.V."/>
            <person name="Martin F.M."/>
            <person name="Hacquard S."/>
        </authorList>
    </citation>
    <scope>NUCLEOTIDE SEQUENCE</scope>
    <source>
        <strain evidence="2">MPI-SDFR-AT-0073</strain>
    </source>
</reference>
<accession>A0A9P8UDP9</accession>
<sequence length="204" mass="22243">MTWVLMAAAIVAASVDSDLGPETCEIKPHALRSGLANFKKRDFSGLMVQEIGYYDELQRRGMGMTMSNRTEYRIPLAKLHSTSSRRPLDSPTTISSNITGSRTSSFDIQSLYFGCLDLLPTNPTGCKVAVAGYGRRGNLSAYQANFPQPRTSPQLSISILRSTSPSSYSPHNTPLSQTPYEVVSKCDLLGGYRGYGIRIASTGF</sequence>
<evidence type="ECO:0000256" key="1">
    <source>
        <dbReference type="SAM" id="SignalP"/>
    </source>
</evidence>
<proteinExistence type="predicted"/>
<dbReference type="EMBL" id="JAGPXC010000008">
    <property type="protein sequence ID" value="KAH6648021.1"/>
    <property type="molecule type" value="Genomic_DNA"/>
</dbReference>
<dbReference type="AlphaFoldDB" id="A0A9P8UDP9"/>
<organism evidence="2 3">
    <name type="scientific">Truncatella angustata</name>
    <dbReference type="NCBI Taxonomy" id="152316"/>
    <lineage>
        <taxon>Eukaryota</taxon>
        <taxon>Fungi</taxon>
        <taxon>Dikarya</taxon>
        <taxon>Ascomycota</taxon>
        <taxon>Pezizomycotina</taxon>
        <taxon>Sordariomycetes</taxon>
        <taxon>Xylariomycetidae</taxon>
        <taxon>Amphisphaeriales</taxon>
        <taxon>Sporocadaceae</taxon>
        <taxon>Truncatella</taxon>
    </lineage>
</organism>
<name>A0A9P8UDP9_9PEZI</name>
<keyword evidence="1" id="KW-0732">Signal</keyword>
<feature type="signal peptide" evidence="1">
    <location>
        <begin position="1"/>
        <end position="17"/>
    </location>
</feature>
<evidence type="ECO:0000313" key="3">
    <source>
        <dbReference type="Proteomes" id="UP000758603"/>
    </source>
</evidence>
<dbReference type="GeneID" id="70129592"/>
<comment type="caution">
    <text evidence="2">The sequence shown here is derived from an EMBL/GenBank/DDBJ whole genome shotgun (WGS) entry which is preliminary data.</text>
</comment>
<gene>
    <name evidence="2" type="ORF">BKA67DRAFT_539848</name>
</gene>
<dbReference type="Proteomes" id="UP000758603">
    <property type="component" value="Unassembled WGS sequence"/>
</dbReference>
<dbReference type="OrthoDB" id="4820608at2759"/>
<evidence type="ECO:0000313" key="2">
    <source>
        <dbReference type="EMBL" id="KAH6648021.1"/>
    </source>
</evidence>
<dbReference type="RefSeq" id="XP_045954533.1">
    <property type="nucleotide sequence ID" value="XM_046100700.1"/>
</dbReference>
<feature type="chain" id="PRO_5040175410" evidence="1">
    <location>
        <begin position="18"/>
        <end position="204"/>
    </location>
</feature>